<feature type="domain" description="Teneurin-like YD-shell" evidence="5">
    <location>
        <begin position="862"/>
        <end position="993"/>
    </location>
</feature>
<evidence type="ECO:0000313" key="6">
    <source>
        <dbReference type="EMBL" id="OEV17548.1"/>
    </source>
</evidence>
<dbReference type="PATRIC" id="fig|518642.7.peg.3708"/>
<name>A0A1E7LMZ3_9ACTN</name>
<feature type="region of interest" description="Disordered" evidence="2">
    <location>
        <begin position="197"/>
        <end position="259"/>
    </location>
</feature>
<dbReference type="InterPro" id="IPR022385">
    <property type="entry name" value="Rhs_assc_core"/>
</dbReference>
<dbReference type="PRINTS" id="PR00394">
    <property type="entry name" value="RHSPROTEIN"/>
</dbReference>
<gene>
    <name evidence="6" type="ORF">AN221_29270</name>
</gene>
<feature type="compositionally biased region" description="Gly residues" evidence="2">
    <location>
        <begin position="358"/>
        <end position="368"/>
    </location>
</feature>
<feature type="compositionally biased region" description="Basic and acidic residues" evidence="2">
    <location>
        <begin position="221"/>
        <end position="240"/>
    </location>
</feature>
<feature type="domain" description="DUF6531" evidence="3">
    <location>
        <begin position="405"/>
        <end position="477"/>
    </location>
</feature>
<organism evidence="6 7">
    <name type="scientific">Streptomyces nanshensis</name>
    <dbReference type="NCBI Taxonomy" id="518642"/>
    <lineage>
        <taxon>Bacteria</taxon>
        <taxon>Bacillati</taxon>
        <taxon>Actinomycetota</taxon>
        <taxon>Actinomycetes</taxon>
        <taxon>Kitasatosporales</taxon>
        <taxon>Streptomycetaceae</taxon>
        <taxon>Streptomyces</taxon>
    </lineage>
</organism>
<dbReference type="PANTHER" id="PTHR32305:SF15">
    <property type="entry name" value="PROTEIN RHSA-RELATED"/>
    <property type="match status" value="1"/>
</dbReference>
<dbReference type="Pfam" id="PF21725">
    <property type="entry name" value="T7SS_signal"/>
    <property type="match status" value="1"/>
</dbReference>
<evidence type="ECO:0000259" key="5">
    <source>
        <dbReference type="Pfam" id="PF25023"/>
    </source>
</evidence>
<dbReference type="InterPro" id="IPR050708">
    <property type="entry name" value="T6SS_VgrG/RHS"/>
</dbReference>
<dbReference type="Proteomes" id="UP000175971">
    <property type="component" value="Unassembled WGS sequence"/>
</dbReference>
<dbReference type="EMBL" id="LJGZ01000098">
    <property type="protein sequence ID" value="OEV17548.1"/>
    <property type="molecule type" value="Genomic_DNA"/>
</dbReference>
<dbReference type="Pfam" id="PF05593">
    <property type="entry name" value="RHS_repeat"/>
    <property type="match status" value="4"/>
</dbReference>
<dbReference type="InterPro" id="IPR049082">
    <property type="entry name" value="T7SS_signal"/>
</dbReference>
<evidence type="ECO:0000256" key="2">
    <source>
        <dbReference type="SAM" id="MobiDB-lite"/>
    </source>
</evidence>
<feature type="domain" description="Putative T7SS secretion signal" evidence="4">
    <location>
        <begin position="18"/>
        <end position="254"/>
    </location>
</feature>
<dbReference type="Gene3D" id="2.180.10.10">
    <property type="entry name" value="RHS repeat-associated core"/>
    <property type="match status" value="2"/>
</dbReference>
<evidence type="ECO:0000259" key="4">
    <source>
        <dbReference type="Pfam" id="PF21725"/>
    </source>
</evidence>
<dbReference type="InterPro" id="IPR006530">
    <property type="entry name" value="YD"/>
</dbReference>
<feature type="domain" description="Teneurin-like YD-shell" evidence="5">
    <location>
        <begin position="1323"/>
        <end position="1402"/>
    </location>
</feature>
<dbReference type="InterPro" id="IPR031325">
    <property type="entry name" value="RHS_repeat"/>
</dbReference>
<feature type="compositionally biased region" description="Basic and acidic residues" evidence="2">
    <location>
        <begin position="250"/>
        <end position="259"/>
    </location>
</feature>
<evidence type="ECO:0000256" key="1">
    <source>
        <dbReference type="ARBA" id="ARBA00022737"/>
    </source>
</evidence>
<evidence type="ECO:0000313" key="7">
    <source>
        <dbReference type="Proteomes" id="UP000175971"/>
    </source>
</evidence>
<keyword evidence="7" id="KW-1185">Reference proteome</keyword>
<accession>A0A1E7LMZ3</accession>
<dbReference type="PANTHER" id="PTHR32305">
    <property type="match status" value="1"/>
</dbReference>
<dbReference type="Pfam" id="PF25023">
    <property type="entry name" value="TEN_YD-shell"/>
    <property type="match status" value="2"/>
</dbReference>
<dbReference type="OrthoDB" id="4981820at2"/>
<proteinExistence type="predicted"/>
<reference evidence="6 7" key="1">
    <citation type="journal article" date="2016" name="Front. Microbiol.">
        <title>Comparative Genomics Analysis of Streptomyces Species Reveals Their Adaptation to the Marine Environment and Their Diversity at the Genomic Level.</title>
        <authorList>
            <person name="Tian X."/>
            <person name="Zhang Z."/>
            <person name="Yang T."/>
            <person name="Chen M."/>
            <person name="Li J."/>
            <person name="Chen F."/>
            <person name="Yang J."/>
            <person name="Li W."/>
            <person name="Zhang B."/>
            <person name="Zhang Z."/>
            <person name="Wu J."/>
            <person name="Zhang C."/>
            <person name="Long L."/>
            <person name="Xiao J."/>
        </authorList>
    </citation>
    <scope>NUCLEOTIDE SEQUENCE [LARGE SCALE GENOMIC DNA]</scope>
    <source>
        <strain evidence="6 7">SCSIO M10372</strain>
    </source>
</reference>
<dbReference type="Gene3D" id="1.10.287.1060">
    <property type="entry name" value="ESAT-6-like"/>
    <property type="match status" value="1"/>
</dbReference>
<keyword evidence="1" id="KW-0677">Repeat</keyword>
<protein>
    <submittedName>
        <fullName evidence="6">Type IV secretion protein Rhs</fullName>
    </submittedName>
</protein>
<dbReference type="InterPro" id="IPR045351">
    <property type="entry name" value="DUF6531"/>
</dbReference>
<dbReference type="RefSeq" id="WP_070203379.1">
    <property type="nucleotide sequence ID" value="NZ_LJGZ01000098.1"/>
</dbReference>
<sequence>MVDLGGAFDKVVDGTVRGLDKGKELLGEGVDKATDKLGAGLERVGAHGWADKVEDWGDATASSLGAEVGEKQLGQSEEPDELIHGKPEKITAAVKNLRDFQKAFGLVGGGLKKLDSGHWRGEAADSFRSRFQALPTDWLRAADAFEDAAKALETYASAVTSAQGKARTAIALYKEGTQDSEKAASAFNKKVDAYNAARTGDQPLPHPGTFSDPGVSKRKRAQEDLEDARRSRNEAGERAKSAVTAAMAHAPKEPTGRDRFKDELYDHGLSQGVEIAHLGGGVLKGTGGLVGFLRQTNPVDPYNLTHPAEMYKGVNMTLSGLARTAANPDRALKDAWDAAKSDPGEFIGRLLPEAAGTKGAGTLKGGLRAGLRKGAGPEPSGPARQGHEKAPDSNGKQCSKVECDGDPIDVATGRMLLPQTDIALPGALPLVFSRVFDSSYRSGRWFGTGWSSTIDQRLEIDAEGVVFACDQGSLLAYPHPAPGVPVMPTHGRRWPLDRVRNGYTITDPDTGRVFHFADQSAHLALLVQIDDRNGRWIGFEYDEAGAPTSIIHHGGYHLKLTTNDGRVTDLHLAGAASDGTDQRIRSYGYTDGHLTSVTNSSGLPLRFDSDSLGRITAWTDTNGHRYGYVYDELDRCVYQSGTDGHLEALFSWDDTDPGTGLRITSMTDGLGHTKRYMIDERDQVVGSIDASGAITRFEYDRHHRLLTRTDPLGHAYRIEYDQVGRPVAVVRPDGRRSTTEYNELGLPVKVTGADGTVVRQSYDQRGNLISVTDGPHSTTQFTYDEAGRLIAATDALGQVTVVRNNAAGLPLEIINPLGESTRCRRDSFGRPVLITDPLGRTSHRRWTAEGQLTLRVGPDGGEESWTYDGEGNCLSYTDVMGGVSRYQYSAFDLLVTSTGPDGVRHEYAHDSNLQLTEVTNPQGLKWSYEYDSTGRLVRECDFDGRTLTYGHDEAGRLISRVNGLGQEIHYEYNAMGQVVRKNTDGVLTTFEYDIFDQLAQAVGPDVTLTRLRDQFGRLRSETVNGRTLTYGHDRWGQRIKRTTPSGVVSTWEYDPIGRRSRIITSGHVLDFIRDAAGQQTLRNYVEKVEIGQEFDVLGRVVGQHVATSVKSLRSRSYSYRADGNLIMIRDDAQGERNFELDTNGRVTEAGEGIWTESYAYDEAGNQTRASWPRNHPGHEATGPRNYRGTRVEKAGRVRYEYDAQNRMTLRQKSRLSRPPETWRYTWDAEDRLTAVTTPDGTCWRYLYDPIGRRIAKQRLTTDGEAVAESVSFTWDGSNLCEQVTHAETLPNPVSVTWDHEGFRPLTQVERVLSADDPQEIIDERFFAIVTDLVGAPTEAIDEAGEIAWHTRRTVWGSTTWAADSTTYVPFRFPGQYFDPETALHYNYFRYYDPETAHYLTSDPLGLEPSPNPSSYVSNPHTWTDPLGLSACPPKGERTNPFKTRSEAEEAAFEAAGVPYGETPIAEWTVTGDKNLKYAPGYVYSKEMAHWGNFRQFETPQGSRVVVEHVADPAGPHFHAGKPKIDDSRSLVNFGWDNARVQRGDGSFGYPEHMERYGKINKLGGDHHFFYEEN</sequence>
<dbReference type="NCBIfam" id="TIGR03696">
    <property type="entry name" value="Rhs_assc_core"/>
    <property type="match status" value="1"/>
</dbReference>
<dbReference type="Pfam" id="PF20148">
    <property type="entry name" value="DUF6531"/>
    <property type="match status" value="1"/>
</dbReference>
<evidence type="ECO:0000259" key="3">
    <source>
        <dbReference type="Pfam" id="PF20148"/>
    </source>
</evidence>
<dbReference type="NCBIfam" id="TIGR01643">
    <property type="entry name" value="YD_repeat_2x"/>
    <property type="match status" value="13"/>
</dbReference>
<dbReference type="InterPro" id="IPR056823">
    <property type="entry name" value="TEN-like_YD-shell"/>
</dbReference>
<feature type="region of interest" description="Disordered" evidence="2">
    <location>
        <begin position="358"/>
        <end position="400"/>
    </location>
</feature>
<comment type="caution">
    <text evidence="6">The sequence shown here is derived from an EMBL/GenBank/DDBJ whole genome shotgun (WGS) entry which is preliminary data.</text>
</comment>